<evidence type="ECO:0000313" key="1">
    <source>
        <dbReference type="EMBL" id="KKN80786.1"/>
    </source>
</evidence>
<gene>
    <name evidence="1" type="ORF">LCGC14_0325920</name>
</gene>
<reference evidence="1" key="1">
    <citation type="journal article" date="2015" name="Nature">
        <title>Complex archaea that bridge the gap between prokaryotes and eukaryotes.</title>
        <authorList>
            <person name="Spang A."/>
            <person name="Saw J.H."/>
            <person name="Jorgensen S.L."/>
            <person name="Zaremba-Niedzwiedzka K."/>
            <person name="Martijn J."/>
            <person name="Lind A.E."/>
            <person name="van Eijk R."/>
            <person name="Schleper C."/>
            <person name="Guy L."/>
            <person name="Ettema T.J."/>
        </authorList>
    </citation>
    <scope>NUCLEOTIDE SEQUENCE</scope>
</reference>
<organism evidence="1">
    <name type="scientific">marine sediment metagenome</name>
    <dbReference type="NCBI Taxonomy" id="412755"/>
    <lineage>
        <taxon>unclassified sequences</taxon>
        <taxon>metagenomes</taxon>
        <taxon>ecological metagenomes</taxon>
    </lineage>
</organism>
<protein>
    <submittedName>
        <fullName evidence="1">Uncharacterized protein</fullName>
    </submittedName>
</protein>
<comment type="caution">
    <text evidence="1">The sequence shown here is derived from an EMBL/GenBank/DDBJ whole genome shotgun (WGS) entry which is preliminary data.</text>
</comment>
<dbReference type="AlphaFoldDB" id="A0A0F9W558"/>
<accession>A0A0F9W558</accession>
<sequence length="95" mass="10326">MKLNRRESLVAIVGMVCLPSSQWFGSKQGAGRQCTEVGVSFDEENWYWASVPGNHGNLDVDWCAIGTDAETGKLLVGKIAFVGLGIFPLRKGEKP</sequence>
<dbReference type="EMBL" id="LAZR01000225">
    <property type="protein sequence ID" value="KKN80786.1"/>
    <property type="molecule type" value="Genomic_DNA"/>
</dbReference>
<name>A0A0F9W558_9ZZZZ</name>
<proteinExistence type="predicted"/>